<evidence type="ECO:0000256" key="1">
    <source>
        <dbReference type="SAM" id="MobiDB-lite"/>
    </source>
</evidence>
<dbReference type="InterPro" id="IPR019606">
    <property type="entry name" value="GerMN"/>
</dbReference>
<gene>
    <name evidence="4" type="ORF">C6I21_06300</name>
</gene>
<dbReference type="AlphaFoldDB" id="A0A2P6MI03"/>
<feature type="compositionally biased region" description="Acidic residues" evidence="1">
    <location>
        <begin position="69"/>
        <end position="101"/>
    </location>
</feature>
<evidence type="ECO:0000259" key="3">
    <source>
        <dbReference type="SMART" id="SM00909"/>
    </source>
</evidence>
<keyword evidence="2" id="KW-0732">Signal</keyword>
<comment type="caution">
    <text evidence="4">The sequence shown here is derived from an EMBL/GenBank/DDBJ whole genome shotgun (WGS) entry which is preliminary data.</text>
</comment>
<reference evidence="4 5" key="1">
    <citation type="submission" date="2018-03" db="EMBL/GenBank/DDBJ databases">
        <title>Bacillus urumqiensis sp. nov., a moderately haloalkaliphilic bacterium isolated from a salt lake.</title>
        <authorList>
            <person name="Zhao B."/>
            <person name="Liao Z."/>
        </authorList>
    </citation>
    <scope>NUCLEOTIDE SEQUENCE [LARGE SCALE GENOMIC DNA]</scope>
    <source>
        <strain evidence="4 5">BZ-SZ-XJ18</strain>
    </source>
</reference>
<keyword evidence="5" id="KW-1185">Reference proteome</keyword>
<dbReference type="Pfam" id="PF10646">
    <property type="entry name" value="Germane"/>
    <property type="match status" value="1"/>
</dbReference>
<evidence type="ECO:0000313" key="5">
    <source>
        <dbReference type="Proteomes" id="UP000243650"/>
    </source>
</evidence>
<organism evidence="4 5">
    <name type="scientific">Alkalicoccus urumqiensis</name>
    <name type="common">Bacillus urumqiensis</name>
    <dbReference type="NCBI Taxonomy" id="1548213"/>
    <lineage>
        <taxon>Bacteria</taxon>
        <taxon>Bacillati</taxon>
        <taxon>Bacillota</taxon>
        <taxon>Bacilli</taxon>
        <taxon>Bacillales</taxon>
        <taxon>Bacillaceae</taxon>
        <taxon>Alkalicoccus</taxon>
    </lineage>
</organism>
<evidence type="ECO:0000256" key="2">
    <source>
        <dbReference type="SAM" id="SignalP"/>
    </source>
</evidence>
<feature type="compositionally biased region" description="Acidic residues" evidence="1">
    <location>
        <begin position="109"/>
        <end position="134"/>
    </location>
</feature>
<dbReference type="SMART" id="SM00909">
    <property type="entry name" value="Germane"/>
    <property type="match status" value="1"/>
</dbReference>
<feature type="domain" description="GerMN" evidence="3">
    <location>
        <begin position="171"/>
        <end position="257"/>
    </location>
</feature>
<dbReference type="EMBL" id="PVNS01000005">
    <property type="protein sequence ID" value="PRO65912.1"/>
    <property type="molecule type" value="Genomic_DNA"/>
</dbReference>
<dbReference type="OrthoDB" id="1954033at2"/>
<feature type="signal peptide" evidence="2">
    <location>
        <begin position="1"/>
        <end position="18"/>
    </location>
</feature>
<accession>A0A2P6MI03</accession>
<feature type="region of interest" description="Disordered" evidence="1">
    <location>
        <begin position="17"/>
        <end position="134"/>
    </location>
</feature>
<feature type="compositionally biased region" description="Low complexity" evidence="1">
    <location>
        <begin position="17"/>
        <end position="45"/>
    </location>
</feature>
<dbReference type="PROSITE" id="PS51257">
    <property type="entry name" value="PROKAR_LIPOPROTEIN"/>
    <property type="match status" value="1"/>
</dbReference>
<dbReference type="Proteomes" id="UP000243650">
    <property type="component" value="Unassembled WGS sequence"/>
</dbReference>
<feature type="chain" id="PRO_5039055064" description="GerMN domain-containing protein" evidence="2">
    <location>
        <begin position="19"/>
        <end position="280"/>
    </location>
</feature>
<name>A0A2P6MI03_ALKUR</name>
<dbReference type="RefSeq" id="WP_105958596.1">
    <property type="nucleotide sequence ID" value="NZ_PVNS01000005.1"/>
</dbReference>
<evidence type="ECO:0000313" key="4">
    <source>
        <dbReference type="EMBL" id="PRO65912.1"/>
    </source>
</evidence>
<protein>
    <recommendedName>
        <fullName evidence="3">GerMN domain-containing protein</fullName>
    </recommendedName>
</protein>
<proteinExistence type="predicted"/>
<sequence>MKRLTFVLAGTAALTTLAACGQGEETNGETTEINSSSNTETNEVNEPADEEPESDPEENETNETSGADANEEDPEENMNEEVTSPEEDEEETEEAETEEEASAANETNESAEEPETETAELNENESGEEEAAADEEAAMVDPLHLYYADAELLDTFKVEADTSVTMDDAGAMEAMELWAAGPEEEELYGLLPEGASVQSVELDDTMATVSLSPEAEDANLGSSGEMMLTDQIALMMEQFGAEETMILIDGEEVSDFLGHMDLSEPIQAGDPEAVELYSAE</sequence>
<feature type="compositionally biased region" description="Acidic residues" evidence="1">
    <location>
        <begin position="46"/>
        <end position="61"/>
    </location>
</feature>